<feature type="domain" description="C6" evidence="1">
    <location>
        <begin position="360"/>
        <end position="448"/>
    </location>
</feature>
<evidence type="ECO:0000313" key="3">
    <source>
        <dbReference type="Proteomes" id="UP000053660"/>
    </source>
</evidence>
<keyword evidence="3" id="KW-1185">Reference proteome</keyword>
<evidence type="ECO:0000313" key="2">
    <source>
        <dbReference type="EMBL" id="KHJ98428.1"/>
    </source>
</evidence>
<dbReference type="PANTHER" id="PTHR21629:SF5">
    <property type="entry name" value="C6 DOMAIN-CONTAINING PROTEIN"/>
    <property type="match status" value="1"/>
</dbReference>
<dbReference type="PANTHER" id="PTHR21629">
    <property type="entry name" value="C6 DOMAIN-CONTAINING PROTEIN"/>
    <property type="match status" value="1"/>
</dbReference>
<feature type="domain" description="C6" evidence="1">
    <location>
        <begin position="108"/>
        <end position="195"/>
    </location>
</feature>
<organism evidence="2 3">
    <name type="scientific">Oesophagostomum dentatum</name>
    <name type="common">Nodular worm</name>
    <dbReference type="NCBI Taxonomy" id="61180"/>
    <lineage>
        <taxon>Eukaryota</taxon>
        <taxon>Metazoa</taxon>
        <taxon>Ecdysozoa</taxon>
        <taxon>Nematoda</taxon>
        <taxon>Chromadorea</taxon>
        <taxon>Rhabditida</taxon>
        <taxon>Rhabditina</taxon>
        <taxon>Rhabditomorpha</taxon>
        <taxon>Strongyloidea</taxon>
        <taxon>Strongylidae</taxon>
        <taxon>Oesophagostomum</taxon>
    </lineage>
</organism>
<dbReference type="EMBL" id="KN549312">
    <property type="protein sequence ID" value="KHJ98428.1"/>
    <property type="molecule type" value="Genomic_DNA"/>
</dbReference>
<dbReference type="Proteomes" id="UP000053660">
    <property type="component" value="Unassembled WGS sequence"/>
</dbReference>
<dbReference type="Pfam" id="PF01681">
    <property type="entry name" value="C6"/>
    <property type="match status" value="3"/>
</dbReference>
<evidence type="ECO:0000259" key="1">
    <source>
        <dbReference type="SMART" id="SM01048"/>
    </source>
</evidence>
<dbReference type="SMART" id="SM01048">
    <property type="entry name" value="C6"/>
    <property type="match status" value="4"/>
</dbReference>
<feature type="domain" description="C6" evidence="1">
    <location>
        <begin position="4"/>
        <end position="73"/>
    </location>
</feature>
<dbReference type="OrthoDB" id="5873713at2759"/>
<gene>
    <name evidence="2" type="ORF">OESDEN_01591</name>
</gene>
<reference evidence="2 3" key="1">
    <citation type="submission" date="2014-03" db="EMBL/GenBank/DDBJ databases">
        <title>Draft genome of the hookworm Oesophagostomum dentatum.</title>
        <authorList>
            <person name="Mitreva M."/>
        </authorList>
    </citation>
    <scope>NUCLEOTIDE SEQUENCE [LARGE SCALE GENOMIC DNA]</scope>
    <source>
        <strain evidence="2 3">OD-Hann</strain>
    </source>
</reference>
<feature type="domain" description="C6" evidence="1">
    <location>
        <begin position="235"/>
        <end position="327"/>
    </location>
</feature>
<name>A0A0B1TLI5_OESDE</name>
<dbReference type="AlphaFoldDB" id="A0A0B1TLI5"/>
<dbReference type="InterPro" id="IPR002601">
    <property type="entry name" value="C6_domain"/>
</dbReference>
<accession>A0A0B1TLI5</accession>
<sequence>MTKEGAYNGMMVLDHTADSNGCKHVEAGESSTLYVNEKDAMLSGVGSHLLRLSCDKEGRWVTSEGGIVSNVSCLVDLQTNGSTEPPETATEITTTTATSLPPPGTVPCASCPRLSVLPLTSGYNNGFTTLLTSTDGVCKTVELTCEGSNITDELAVVISGTIFEQGTGRIKMNLTCNDMMTWTTTNGYAVPHMSCGIKIAPSTPTVPATSTTVTTTTTTTTTSAATTTTVASSKCGQCPNMQPIAAPSLSAQEANGMLVLDHYYEFFSGCRVVVIRCSADAGYENATILFNGNAGSMSAPERISSSLTCTSEGIWERLNEEITSTACRVVRRSGNTAQPPIISTTPITTTTTTAAGTLPCSNCNRQLVNSVPTGYTNGFLTMDTYNTGACINVELSCSAPDGASDVALIDAFGRYLSRTSVTTNLTLSCTNQTEWITPSGTVVNSFSCAAITREIFSFLLQQMMFVNAFLLPSPTADTYNKYFSYYGIGDDNHYFSADNSTL</sequence>
<proteinExistence type="predicted"/>
<protein>
    <submittedName>
        <fullName evidence="2">C6 domain protein</fullName>
    </submittedName>
</protein>